<evidence type="ECO:0000313" key="2">
    <source>
        <dbReference type="Proteomes" id="UP000191144"/>
    </source>
</evidence>
<keyword evidence="2" id="KW-1185">Reference proteome</keyword>
<dbReference type="AlphaFoldDB" id="A0A1G4KII6"/>
<protein>
    <submittedName>
        <fullName evidence="1">LAME_0H16754g1_1</fullName>
    </submittedName>
</protein>
<dbReference type="OrthoDB" id="3991133at2759"/>
<accession>A0A1G4KII6</accession>
<organism evidence="1 2">
    <name type="scientific">Lachancea meyersii CBS 8951</name>
    <dbReference type="NCBI Taxonomy" id="1266667"/>
    <lineage>
        <taxon>Eukaryota</taxon>
        <taxon>Fungi</taxon>
        <taxon>Dikarya</taxon>
        <taxon>Ascomycota</taxon>
        <taxon>Saccharomycotina</taxon>
        <taxon>Saccharomycetes</taxon>
        <taxon>Saccharomycetales</taxon>
        <taxon>Saccharomycetaceae</taxon>
        <taxon>Lachancea</taxon>
    </lineage>
</organism>
<proteinExistence type="predicted"/>
<dbReference type="Proteomes" id="UP000191144">
    <property type="component" value="Chromosome H"/>
</dbReference>
<dbReference type="EMBL" id="LT598480">
    <property type="protein sequence ID" value="SCV04226.1"/>
    <property type="molecule type" value="Genomic_DNA"/>
</dbReference>
<reference evidence="2" key="1">
    <citation type="submission" date="2016-03" db="EMBL/GenBank/DDBJ databases">
        <authorList>
            <person name="Devillers Hugo."/>
        </authorList>
    </citation>
    <scope>NUCLEOTIDE SEQUENCE [LARGE SCALE GENOMIC DNA]</scope>
</reference>
<name>A0A1G4KII6_9SACH</name>
<sequence length="204" mass="23707">MSLRGLTVTTKNAIVTSERALLLKHAKYIPPPNMINEYPNEDALRIFYRRFIRLKPLISQRQTVRTTYVHYLRYKFKSEDYAKKISMSAVTLPQVTHSTLEEVENSLLFCLKAVSYVKKRVPSEEIVSKDIRIAKNIVKNILTVEFEKAALIAKNPRQNHPILRISFSYLSPKASSSPLYLRFSPFKEFDQCLILLNETLKTRL</sequence>
<evidence type="ECO:0000313" key="1">
    <source>
        <dbReference type="EMBL" id="SCV04226.1"/>
    </source>
</evidence>
<gene>
    <name evidence="1" type="ORF">LAME_0H16754G</name>
</gene>